<feature type="domain" description="Core-binding (CB)" evidence="7">
    <location>
        <begin position="101"/>
        <end position="198"/>
    </location>
</feature>
<dbReference type="InterPro" id="IPR013762">
    <property type="entry name" value="Integrase-like_cat_sf"/>
</dbReference>
<dbReference type="InterPro" id="IPR050808">
    <property type="entry name" value="Phage_Integrase"/>
</dbReference>
<sequence>METFKFTKSLLRNLPPAEKGRQIEYRDSEVSGLRLRVGATGVKTFCVTKSVRGRFIRVAIGRFPELSVDNARIEALKTLGEIGQTKRNPNDIRREQAYSNVTLGEVLELYLKTREKRLKPATVTQYRRILTNFAGDWITRPLASITRAEVLKRHEGISEGRVWFGQDLSKLRTGVASGSPSQADLWARYLRAICRFAYDRYRDESDKRLLPEPPTQVLSTERQWNGMTRKNTRIRNRELGRWLKAVGDVRNEALYNRDDHVASICDALEMAVFTGLRRSEVFGLKWQRVNLSGGYFWIDETKNGDRLELPITETLNGILMRRNEMKFSGSDYVFPAARGGIVTDPRNVIDMITGKTGAGDHGEDEEPIIFTCHDLRRTFASIANSLDIGTYMLKRLMNHRTGKSADVTQGYIHYPVEELIKPASKIEREILLVSGSLITHASPNEDILELFNGLNDEKKKKLISLINDGL</sequence>
<accession>A0A9X8VJE8</accession>
<dbReference type="Pfam" id="PF13356">
    <property type="entry name" value="Arm-DNA-bind_3"/>
    <property type="match status" value="1"/>
</dbReference>
<proteinExistence type="inferred from homology"/>
<name>A0A9X8VJE8_SERMA</name>
<feature type="domain" description="Tyr recombinase" evidence="6">
    <location>
        <begin position="229"/>
        <end position="424"/>
    </location>
</feature>
<dbReference type="InterPro" id="IPR038488">
    <property type="entry name" value="Integrase_DNA-bd_sf"/>
</dbReference>
<reference evidence="8" key="1">
    <citation type="submission" date="2019-03" db="EMBL/GenBank/DDBJ databases">
        <title>Serratia marcescens strain N2 draft genome.</title>
        <authorList>
            <person name="Yassin A."/>
            <person name="El-Kenawy N."/>
            <person name="Youssef N.H."/>
        </authorList>
    </citation>
    <scope>NUCLEOTIDE SEQUENCE [LARGE SCALE GENOMIC DNA]</scope>
    <source>
        <strain evidence="8">N2</strain>
    </source>
</reference>
<dbReference type="PROSITE" id="PS51900">
    <property type="entry name" value="CB"/>
    <property type="match status" value="1"/>
</dbReference>
<gene>
    <name evidence="8" type="ORF">E0L31_08460</name>
</gene>
<keyword evidence="4" id="KW-0233">DNA recombination</keyword>
<dbReference type="AlphaFoldDB" id="A0A9X8VJE8"/>
<evidence type="ECO:0000256" key="4">
    <source>
        <dbReference type="ARBA" id="ARBA00023172"/>
    </source>
</evidence>
<dbReference type="InterPro" id="IPR044068">
    <property type="entry name" value="CB"/>
</dbReference>
<dbReference type="Gene3D" id="3.30.160.390">
    <property type="entry name" value="Integrase, DNA-binding domain"/>
    <property type="match status" value="1"/>
</dbReference>
<comment type="caution">
    <text evidence="8">The sequence shown here is derived from an EMBL/GenBank/DDBJ whole genome shotgun (WGS) entry which is preliminary data.</text>
</comment>
<dbReference type="GO" id="GO:0015074">
    <property type="term" value="P:DNA integration"/>
    <property type="evidence" value="ECO:0007669"/>
    <property type="project" value="UniProtKB-KW"/>
</dbReference>
<dbReference type="InterPro" id="IPR010998">
    <property type="entry name" value="Integrase_recombinase_N"/>
</dbReference>
<dbReference type="SUPFAM" id="SSF56349">
    <property type="entry name" value="DNA breaking-rejoining enzymes"/>
    <property type="match status" value="1"/>
</dbReference>
<dbReference type="Pfam" id="PF00589">
    <property type="entry name" value="Phage_integrase"/>
    <property type="match status" value="1"/>
</dbReference>
<evidence type="ECO:0000256" key="3">
    <source>
        <dbReference type="ARBA" id="ARBA00023125"/>
    </source>
</evidence>
<dbReference type="InterPro" id="IPR002104">
    <property type="entry name" value="Integrase_catalytic"/>
</dbReference>
<dbReference type="InterPro" id="IPR025166">
    <property type="entry name" value="Integrase_DNA_bind_dom"/>
</dbReference>
<dbReference type="InterPro" id="IPR011010">
    <property type="entry name" value="DNA_brk_join_enz"/>
</dbReference>
<dbReference type="EMBL" id="SPSG01001060">
    <property type="protein sequence ID" value="TFV17527.1"/>
    <property type="molecule type" value="Genomic_DNA"/>
</dbReference>
<evidence type="ECO:0000256" key="1">
    <source>
        <dbReference type="ARBA" id="ARBA00008857"/>
    </source>
</evidence>
<dbReference type="Gene3D" id="1.10.443.10">
    <property type="entry name" value="Intergrase catalytic core"/>
    <property type="match status" value="1"/>
</dbReference>
<evidence type="ECO:0000313" key="8">
    <source>
        <dbReference type="EMBL" id="TFV17527.1"/>
    </source>
</evidence>
<comment type="similarity">
    <text evidence="1">Belongs to the 'phage' integrase family.</text>
</comment>
<evidence type="ECO:0000256" key="5">
    <source>
        <dbReference type="PROSITE-ProRule" id="PRU01248"/>
    </source>
</evidence>
<protein>
    <submittedName>
        <fullName evidence="8">DUF4102 domain-containing protein</fullName>
    </submittedName>
</protein>
<evidence type="ECO:0000259" key="6">
    <source>
        <dbReference type="PROSITE" id="PS51898"/>
    </source>
</evidence>
<dbReference type="PANTHER" id="PTHR30629">
    <property type="entry name" value="PROPHAGE INTEGRASE"/>
    <property type="match status" value="1"/>
</dbReference>
<dbReference type="GO" id="GO:0006310">
    <property type="term" value="P:DNA recombination"/>
    <property type="evidence" value="ECO:0007669"/>
    <property type="project" value="UniProtKB-KW"/>
</dbReference>
<evidence type="ECO:0000256" key="2">
    <source>
        <dbReference type="ARBA" id="ARBA00022908"/>
    </source>
</evidence>
<keyword evidence="3 5" id="KW-0238">DNA-binding</keyword>
<organism evidence="8">
    <name type="scientific">Serratia marcescens</name>
    <dbReference type="NCBI Taxonomy" id="615"/>
    <lineage>
        <taxon>Bacteria</taxon>
        <taxon>Pseudomonadati</taxon>
        <taxon>Pseudomonadota</taxon>
        <taxon>Gammaproteobacteria</taxon>
        <taxon>Enterobacterales</taxon>
        <taxon>Yersiniaceae</taxon>
        <taxon>Serratia</taxon>
    </lineage>
</organism>
<dbReference type="PROSITE" id="PS51898">
    <property type="entry name" value="TYR_RECOMBINASE"/>
    <property type="match status" value="1"/>
</dbReference>
<keyword evidence="2" id="KW-0229">DNA integration</keyword>
<evidence type="ECO:0000259" key="7">
    <source>
        <dbReference type="PROSITE" id="PS51900"/>
    </source>
</evidence>
<dbReference type="PANTHER" id="PTHR30629:SF2">
    <property type="entry name" value="PROPHAGE INTEGRASE INTS-RELATED"/>
    <property type="match status" value="1"/>
</dbReference>
<dbReference type="Gene3D" id="1.10.150.130">
    <property type="match status" value="1"/>
</dbReference>
<dbReference type="GO" id="GO:0003677">
    <property type="term" value="F:DNA binding"/>
    <property type="evidence" value="ECO:0007669"/>
    <property type="project" value="UniProtKB-UniRule"/>
</dbReference>